<dbReference type="AlphaFoldDB" id="A0A8J5XFN4"/>
<dbReference type="SUPFAM" id="SSF55729">
    <property type="entry name" value="Acyl-CoA N-acyltransferases (Nat)"/>
    <property type="match status" value="1"/>
</dbReference>
<sequence>MVSRGPRRAAGLLSLLLGAAAVRPLHRAPPRGAARGTPRLCAPSRATIRELVLADVDAAVELDADAHPATLWTREQYAAEIECANSCALGVVSPAGALLGMLFMSTVLDEAMLTNLAVARSVRRRGLASQLLDAALADAREAGVRLFVLEVRQANQAARRLYLSRGFVQAGVRRGYYQRPPDDAAVLLLRCADEEEAGALTDGRAHGHAKGGGPATVRPGAELPSAALRRGVEVELRELWPQEGPR</sequence>
<evidence type="ECO:0000256" key="1">
    <source>
        <dbReference type="ARBA" id="ARBA00005395"/>
    </source>
</evidence>
<accession>A0A8J5XFN4</accession>
<evidence type="ECO:0000256" key="4">
    <source>
        <dbReference type="ARBA" id="ARBA00023315"/>
    </source>
</evidence>
<dbReference type="CDD" id="cd04301">
    <property type="entry name" value="NAT_SF"/>
    <property type="match status" value="1"/>
</dbReference>
<evidence type="ECO:0000256" key="2">
    <source>
        <dbReference type="ARBA" id="ARBA00022490"/>
    </source>
</evidence>
<dbReference type="InterPro" id="IPR016181">
    <property type="entry name" value="Acyl_CoA_acyltransferase"/>
</dbReference>
<name>A0A8J5XFN4_DIALT</name>
<dbReference type="Pfam" id="PF00583">
    <property type="entry name" value="Acetyltransf_1"/>
    <property type="match status" value="1"/>
</dbReference>
<keyword evidence="6" id="KW-0732">Signal</keyword>
<feature type="chain" id="PRO_5035286023" description="N-acetyltransferase domain-containing protein" evidence="6">
    <location>
        <begin position="22"/>
        <end position="246"/>
    </location>
</feature>
<dbReference type="Gene3D" id="3.40.630.30">
    <property type="match status" value="1"/>
</dbReference>
<dbReference type="PANTHER" id="PTHR43420:SF44">
    <property type="entry name" value="ACETYLTRANSFERASE YPEA"/>
    <property type="match status" value="1"/>
</dbReference>
<evidence type="ECO:0000256" key="5">
    <source>
        <dbReference type="SAM" id="MobiDB-lite"/>
    </source>
</evidence>
<keyword evidence="3" id="KW-0808">Transferase</keyword>
<dbReference type="InterPro" id="IPR006464">
    <property type="entry name" value="AcTrfase_RimI/Ard1"/>
</dbReference>
<keyword evidence="9" id="KW-1185">Reference proteome</keyword>
<evidence type="ECO:0000313" key="9">
    <source>
        <dbReference type="Proteomes" id="UP000751190"/>
    </source>
</evidence>
<dbReference type="EMBL" id="JAGTXO010000036">
    <property type="protein sequence ID" value="KAG8459992.1"/>
    <property type="molecule type" value="Genomic_DNA"/>
</dbReference>
<dbReference type="OrthoDB" id="10491944at2759"/>
<feature type="region of interest" description="Disordered" evidence="5">
    <location>
        <begin position="200"/>
        <end position="224"/>
    </location>
</feature>
<gene>
    <name evidence="8" type="ORF">KFE25_011041</name>
</gene>
<dbReference type="InterPro" id="IPR000182">
    <property type="entry name" value="GNAT_dom"/>
</dbReference>
<feature type="signal peptide" evidence="6">
    <location>
        <begin position="1"/>
        <end position="21"/>
    </location>
</feature>
<dbReference type="GO" id="GO:0008080">
    <property type="term" value="F:N-acetyltransferase activity"/>
    <property type="evidence" value="ECO:0007669"/>
    <property type="project" value="InterPro"/>
</dbReference>
<evidence type="ECO:0000256" key="6">
    <source>
        <dbReference type="SAM" id="SignalP"/>
    </source>
</evidence>
<organism evidence="8 9">
    <name type="scientific">Diacronema lutheri</name>
    <name type="common">Unicellular marine alga</name>
    <name type="synonym">Monochrysis lutheri</name>
    <dbReference type="NCBI Taxonomy" id="2081491"/>
    <lineage>
        <taxon>Eukaryota</taxon>
        <taxon>Haptista</taxon>
        <taxon>Haptophyta</taxon>
        <taxon>Pavlovophyceae</taxon>
        <taxon>Pavlovales</taxon>
        <taxon>Pavlovaceae</taxon>
        <taxon>Diacronema</taxon>
    </lineage>
</organism>
<comment type="similarity">
    <text evidence="1">Belongs to the acetyltransferase family. RimI subfamily.</text>
</comment>
<dbReference type="InterPro" id="IPR050680">
    <property type="entry name" value="YpeA/RimI_acetyltransf"/>
</dbReference>
<reference evidence="8" key="1">
    <citation type="submission" date="2021-05" db="EMBL/GenBank/DDBJ databases">
        <title>The genome of the haptophyte Pavlova lutheri (Diacronema luteri, Pavlovales) - a model for lipid biosynthesis in eukaryotic algae.</title>
        <authorList>
            <person name="Hulatt C.J."/>
            <person name="Posewitz M.C."/>
        </authorList>
    </citation>
    <scope>NUCLEOTIDE SEQUENCE</scope>
    <source>
        <strain evidence="8">NIVA-4/92</strain>
    </source>
</reference>
<evidence type="ECO:0000313" key="8">
    <source>
        <dbReference type="EMBL" id="KAG8459992.1"/>
    </source>
</evidence>
<evidence type="ECO:0000259" key="7">
    <source>
        <dbReference type="PROSITE" id="PS51186"/>
    </source>
</evidence>
<comment type="caution">
    <text evidence="8">The sequence shown here is derived from an EMBL/GenBank/DDBJ whole genome shotgun (WGS) entry which is preliminary data.</text>
</comment>
<protein>
    <recommendedName>
        <fullName evidence="7">N-acetyltransferase domain-containing protein</fullName>
    </recommendedName>
</protein>
<keyword evidence="2" id="KW-0963">Cytoplasm</keyword>
<dbReference type="PANTHER" id="PTHR43420">
    <property type="entry name" value="ACETYLTRANSFERASE"/>
    <property type="match status" value="1"/>
</dbReference>
<dbReference type="NCBIfam" id="TIGR01575">
    <property type="entry name" value="rimI"/>
    <property type="match status" value="1"/>
</dbReference>
<dbReference type="Proteomes" id="UP000751190">
    <property type="component" value="Unassembled WGS sequence"/>
</dbReference>
<proteinExistence type="inferred from homology"/>
<feature type="domain" description="N-acetyltransferase" evidence="7">
    <location>
        <begin position="46"/>
        <end position="192"/>
    </location>
</feature>
<keyword evidence="4" id="KW-0012">Acyltransferase</keyword>
<dbReference type="PROSITE" id="PS51186">
    <property type="entry name" value="GNAT"/>
    <property type="match status" value="1"/>
</dbReference>
<evidence type="ECO:0000256" key="3">
    <source>
        <dbReference type="ARBA" id="ARBA00022679"/>
    </source>
</evidence>